<dbReference type="EMBL" id="MH460461">
    <property type="protein sequence ID" value="AXG66990.1"/>
    <property type="molecule type" value="Genomic_DNA"/>
</dbReference>
<reference evidence="1 2" key="1">
    <citation type="journal article" date="2018" name="Front. Microbiol.">
        <title>Jumbo Bacteriophages Are Represented Within an Increasing Diversity of Environmental Viruses Infecting the Emerging Phytopathogen, Dickeya solani.</title>
        <authorList>
            <person name="Day A.W."/>
            <person name="Ahn J."/>
            <person name="Salmond G.P.C."/>
        </authorList>
    </citation>
    <scope>NUCLEOTIDE SEQUENCE [LARGE SCALE GENOMIC DNA]</scope>
</reference>
<accession>A0A384ZXK6</accession>
<protein>
    <submittedName>
        <fullName evidence="1">Uncharacterized protein</fullName>
    </submittedName>
</protein>
<name>A0A384ZXK6_9CAUD</name>
<dbReference type="Proteomes" id="UP000263326">
    <property type="component" value="Segment"/>
</dbReference>
<gene>
    <name evidence="1" type="ORF">JA29_264</name>
</gene>
<keyword evidence="2" id="KW-1185">Reference proteome</keyword>
<evidence type="ECO:0000313" key="2">
    <source>
        <dbReference type="Proteomes" id="UP000263326"/>
    </source>
</evidence>
<organism evidence="1 2">
    <name type="scientific">Dickeya phage vB_DsoM_JA29</name>
    <dbReference type="NCBI Taxonomy" id="2283031"/>
    <lineage>
        <taxon>Viruses</taxon>
        <taxon>Duplodnaviria</taxon>
        <taxon>Heunggongvirae</taxon>
        <taxon>Uroviricota</taxon>
        <taxon>Caudoviricetes</taxon>
        <taxon>Salmondvirus</taxon>
        <taxon>Salmondvirus JA29</taxon>
    </lineage>
</organism>
<evidence type="ECO:0000313" key="1">
    <source>
        <dbReference type="EMBL" id="AXG66990.1"/>
    </source>
</evidence>
<sequence length="276" mass="31252">MKPLTTPAELPSFMKEAFDELTDAVGTVVEKHGLTNDELIVYFGTGFARLIADNGQTEHTVIMNTTLPVRVGLLDAHEDSIERMDMVDRVDDETIAIATSKLTAQVFSKPEIARNWLKFYLCTNKDEAFPKKPNKTVALPTDVIVRLLSVDAIDIESVDMAVMRDLLVDVLPDRKEEFPRMNRMMLTEELVEYLNGVKQPLCEPLNFHSIARTIASALNITISCGRDTDQYDVPKPEMVYVLSKLLPFRAEQLTHLSEEQLKRLVRNIAMSNRNKD</sequence>
<proteinExistence type="predicted"/>